<reference evidence="4" key="1">
    <citation type="submission" date="2016-05" db="EMBL/GenBank/DDBJ databases">
        <title>Comparative genomics of biotechnologically important yeasts.</title>
        <authorList>
            <consortium name="DOE Joint Genome Institute"/>
            <person name="Riley R."/>
            <person name="Haridas S."/>
            <person name="Wolfe K.H."/>
            <person name="Lopes M.R."/>
            <person name="Hittinger C.T."/>
            <person name="Goker M."/>
            <person name="Salamov A."/>
            <person name="Wisecaver J."/>
            <person name="Long T.M."/>
            <person name="Aerts A.L."/>
            <person name="Barry K."/>
            <person name="Choi C."/>
            <person name="Clum A."/>
            <person name="Coughlan A.Y."/>
            <person name="Deshpande S."/>
            <person name="Douglass A.P."/>
            <person name="Hanson S.J."/>
            <person name="Klenk H.-P."/>
            <person name="Labutti K."/>
            <person name="Lapidus A."/>
            <person name="Lindquist E."/>
            <person name="Lipzen A."/>
            <person name="Meier-Kolthoff J.P."/>
            <person name="Ohm R.A."/>
            <person name="Otillar R.P."/>
            <person name="Pangilinan J."/>
            <person name="Peng Y."/>
            <person name="Rokas A."/>
            <person name="Rosa C.A."/>
            <person name="Scheuner C."/>
            <person name="Sibirny A.A."/>
            <person name="Slot J.C."/>
            <person name="Stielow J.B."/>
            <person name="Sun H."/>
            <person name="Kurtzman C.P."/>
            <person name="Blackwell M."/>
            <person name="Grigoriev I.V."/>
            <person name="Jeffries T.W."/>
        </authorList>
    </citation>
    <scope>NUCLEOTIDE SEQUENCE [LARGE SCALE GENOMIC DNA]</scope>
    <source>
        <strain evidence="4">NRRL Y-2460</strain>
    </source>
</reference>
<dbReference type="Proteomes" id="UP000094236">
    <property type="component" value="Unassembled WGS sequence"/>
</dbReference>
<keyword evidence="1" id="KW-0560">Oxidoreductase</keyword>
<dbReference type="Gene3D" id="2.60.120.330">
    <property type="entry name" value="B-lactam Antibiotic, Isopenicillin N Synthase, Chain"/>
    <property type="match status" value="1"/>
</dbReference>
<dbReference type="PANTHER" id="PTHR47990">
    <property type="entry name" value="2-OXOGLUTARATE (2OG) AND FE(II)-DEPENDENT OXYGENASE SUPERFAMILY PROTEIN-RELATED"/>
    <property type="match status" value="1"/>
</dbReference>
<dbReference type="InterPro" id="IPR044861">
    <property type="entry name" value="IPNS-like_FE2OG_OXY"/>
</dbReference>
<feature type="domain" description="Fe2OG dioxygenase" evidence="2">
    <location>
        <begin position="172"/>
        <end position="295"/>
    </location>
</feature>
<dbReference type="GO" id="GO:0016491">
    <property type="term" value="F:oxidoreductase activity"/>
    <property type="evidence" value="ECO:0007669"/>
    <property type="project" value="UniProtKB-KW"/>
</dbReference>
<dbReference type="InterPro" id="IPR005123">
    <property type="entry name" value="Oxoglu/Fe-dep_dioxygenase_dom"/>
</dbReference>
<evidence type="ECO:0000313" key="3">
    <source>
        <dbReference type="EMBL" id="ODV98041.1"/>
    </source>
</evidence>
<dbReference type="InterPro" id="IPR027443">
    <property type="entry name" value="IPNS-like_sf"/>
</dbReference>
<name>A0A1E4U215_PACTA</name>
<comment type="similarity">
    <text evidence="1">Belongs to the iron/ascorbate-dependent oxidoreductase family.</text>
</comment>
<dbReference type="Pfam" id="PF14226">
    <property type="entry name" value="DIOX_N"/>
    <property type="match status" value="1"/>
</dbReference>
<sequence>MSEEENPLEVVDISTIDIETADKLIHAASTQGFLMIEGHNFKQAEIDNLFEISANFFKQSSEEKLKYSIGTDNCGYTNFGSENLDQDNPNKPKGDPKEGFNFAQLDLTTGIPNQELPDYFKDPIIFNQITKTILKLQENIYKILKLLAIGLKIDLKEGGENFFIDRHKAYQKSGSAFRMLHYPSSKSLNPEESIRAGAHTDYGGLTLLFQEGKDQSKGLEIFSPILKKWQAVPYVAPSPKYQQQGYGGPLVVNIADALSYWTNGYLKSTIHRVKFPKDFQESGKSRYSIVYFSHPENSTPLTPVPSELIRSIKGRGASYEYAKNGTAITALEHLTKRLDATYYQFRK</sequence>
<keyword evidence="1" id="KW-0479">Metal-binding</keyword>
<dbReference type="InterPro" id="IPR026992">
    <property type="entry name" value="DIOX_N"/>
</dbReference>
<dbReference type="GO" id="GO:0046872">
    <property type="term" value="F:metal ion binding"/>
    <property type="evidence" value="ECO:0007669"/>
    <property type="project" value="UniProtKB-KW"/>
</dbReference>
<dbReference type="InterPro" id="IPR050231">
    <property type="entry name" value="Iron_ascorbate_oxido_reductase"/>
</dbReference>
<dbReference type="OrthoDB" id="288590at2759"/>
<evidence type="ECO:0000256" key="1">
    <source>
        <dbReference type="RuleBase" id="RU003682"/>
    </source>
</evidence>
<dbReference type="GO" id="GO:0044283">
    <property type="term" value="P:small molecule biosynthetic process"/>
    <property type="evidence" value="ECO:0007669"/>
    <property type="project" value="UniProtKB-ARBA"/>
</dbReference>
<dbReference type="STRING" id="669874.A0A1E4U215"/>
<dbReference type="PROSITE" id="PS51471">
    <property type="entry name" value="FE2OG_OXY"/>
    <property type="match status" value="1"/>
</dbReference>
<dbReference type="Pfam" id="PF03171">
    <property type="entry name" value="2OG-FeII_Oxy"/>
    <property type="match status" value="1"/>
</dbReference>
<evidence type="ECO:0000313" key="4">
    <source>
        <dbReference type="Proteomes" id="UP000094236"/>
    </source>
</evidence>
<evidence type="ECO:0000259" key="2">
    <source>
        <dbReference type="PROSITE" id="PS51471"/>
    </source>
</evidence>
<protein>
    <recommendedName>
        <fullName evidence="2">Fe2OG dioxygenase domain-containing protein</fullName>
    </recommendedName>
</protein>
<dbReference type="SUPFAM" id="SSF51197">
    <property type="entry name" value="Clavaminate synthase-like"/>
    <property type="match status" value="1"/>
</dbReference>
<keyword evidence="4" id="KW-1185">Reference proteome</keyword>
<dbReference type="AlphaFoldDB" id="A0A1E4U215"/>
<keyword evidence="1" id="KW-0408">Iron</keyword>
<organism evidence="3 4">
    <name type="scientific">Pachysolen tannophilus NRRL Y-2460</name>
    <dbReference type="NCBI Taxonomy" id="669874"/>
    <lineage>
        <taxon>Eukaryota</taxon>
        <taxon>Fungi</taxon>
        <taxon>Dikarya</taxon>
        <taxon>Ascomycota</taxon>
        <taxon>Saccharomycotina</taxon>
        <taxon>Pichiomycetes</taxon>
        <taxon>Pachysolenaceae</taxon>
        <taxon>Pachysolen</taxon>
    </lineage>
</organism>
<accession>A0A1E4U215</accession>
<gene>
    <name evidence="3" type="ORF">PACTADRAFT_47863</name>
</gene>
<proteinExistence type="inferred from homology"/>
<dbReference type="EMBL" id="KV454011">
    <property type="protein sequence ID" value="ODV98041.1"/>
    <property type="molecule type" value="Genomic_DNA"/>
</dbReference>